<dbReference type="EC" id="6.3.4.4" evidence="8 10"/>
<dbReference type="EMBL" id="SOPX01000004">
    <property type="protein sequence ID" value="TFB29249.1"/>
    <property type="molecule type" value="Genomic_DNA"/>
</dbReference>
<dbReference type="AlphaFoldDB" id="A0A497XWD3"/>
<proteinExistence type="inferred from homology"/>
<feature type="binding site" evidence="8">
    <location>
        <position position="14"/>
    </location>
    <ligand>
        <name>Mg(2+)</name>
        <dbReference type="ChEBI" id="CHEBI:18420"/>
    </ligand>
</feature>
<feature type="binding site" evidence="8">
    <location>
        <begin position="13"/>
        <end position="19"/>
    </location>
    <ligand>
        <name>GTP</name>
        <dbReference type="ChEBI" id="CHEBI:37565"/>
    </ligand>
</feature>
<dbReference type="PROSITE" id="PS00513">
    <property type="entry name" value="ADENYLOSUCCIN_SYN_2"/>
    <property type="match status" value="1"/>
</dbReference>
<comment type="subunit">
    <text evidence="1 8">Homodimer.</text>
</comment>
<comment type="similarity">
    <text evidence="8 10">Belongs to the adenylosuccinate synthetase family.</text>
</comment>
<feature type="binding site" evidence="8">
    <location>
        <begin position="333"/>
        <end position="335"/>
    </location>
    <ligand>
        <name>GTP</name>
        <dbReference type="ChEBI" id="CHEBI:37565"/>
    </ligand>
</feature>
<comment type="catalytic activity">
    <reaction evidence="8 10">
        <text>IMP + L-aspartate + GTP = N(6)-(1,2-dicarboxyethyl)-AMP + GDP + phosphate + 2 H(+)</text>
        <dbReference type="Rhea" id="RHEA:15753"/>
        <dbReference type="ChEBI" id="CHEBI:15378"/>
        <dbReference type="ChEBI" id="CHEBI:29991"/>
        <dbReference type="ChEBI" id="CHEBI:37565"/>
        <dbReference type="ChEBI" id="CHEBI:43474"/>
        <dbReference type="ChEBI" id="CHEBI:57567"/>
        <dbReference type="ChEBI" id="CHEBI:58053"/>
        <dbReference type="ChEBI" id="CHEBI:58189"/>
        <dbReference type="EC" id="6.3.4.4"/>
    </reaction>
</comment>
<organism evidence="11 13">
    <name type="scientific">Pedobacter alluvionis</name>
    <dbReference type="NCBI Taxonomy" id="475253"/>
    <lineage>
        <taxon>Bacteria</taxon>
        <taxon>Pseudomonadati</taxon>
        <taxon>Bacteroidota</taxon>
        <taxon>Sphingobacteriia</taxon>
        <taxon>Sphingobacteriales</taxon>
        <taxon>Sphingobacteriaceae</taxon>
        <taxon>Pedobacter</taxon>
    </lineage>
</organism>
<evidence type="ECO:0000313" key="13">
    <source>
        <dbReference type="Proteomes" id="UP000273898"/>
    </source>
</evidence>
<evidence type="ECO:0000313" key="14">
    <source>
        <dbReference type="Proteomes" id="UP000297429"/>
    </source>
</evidence>
<evidence type="ECO:0000256" key="1">
    <source>
        <dbReference type="ARBA" id="ARBA00011738"/>
    </source>
</evidence>
<dbReference type="UniPathway" id="UPA00075">
    <property type="reaction ID" value="UER00335"/>
</dbReference>
<feature type="binding site" evidence="8">
    <location>
        <begin position="414"/>
        <end position="416"/>
    </location>
    <ligand>
        <name>GTP</name>
        <dbReference type="ChEBI" id="CHEBI:37565"/>
    </ligand>
</feature>
<evidence type="ECO:0000256" key="3">
    <source>
        <dbReference type="ARBA" id="ARBA00022723"/>
    </source>
</evidence>
<reference evidence="11 13" key="1">
    <citation type="submission" date="2018-10" db="EMBL/GenBank/DDBJ databases">
        <title>Genomic Encyclopedia of Archaeal and Bacterial Type Strains, Phase II (KMG-II): from individual species to whole genera.</title>
        <authorList>
            <person name="Goeker M."/>
        </authorList>
    </citation>
    <scope>NUCLEOTIDE SEQUENCE [LARGE SCALE GENOMIC DNA]</scope>
    <source>
        <strain evidence="11 13">DSM 19624</strain>
    </source>
</reference>
<evidence type="ECO:0000256" key="9">
    <source>
        <dbReference type="PROSITE-ProRule" id="PRU10134"/>
    </source>
</evidence>
<dbReference type="Proteomes" id="UP000297429">
    <property type="component" value="Unassembled WGS sequence"/>
</dbReference>
<dbReference type="GO" id="GO:0005525">
    <property type="term" value="F:GTP binding"/>
    <property type="evidence" value="ECO:0007669"/>
    <property type="project" value="UniProtKB-UniRule"/>
</dbReference>
<comment type="caution">
    <text evidence="11">The sequence shown here is derived from an EMBL/GenBank/DDBJ whole genome shotgun (WGS) entry which is preliminary data.</text>
</comment>
<evidence type="ECO:0000256" key="6">
    <source>
        <dbReference type="ARBA" id="ARBA00022842"/>
    </source>
</evidence>
<comment type="function">
    <text evidence="8">Plays an important role in the de novo pathway of purine nucleotide biosynthesis. Catalyzes the first committed step in the biosynthesis of AMP from IMP.</text>
</comment>
<dbReference type="PANTHER" id="PTHR11846">
    <property type="entry name" value="ADENYLOSUCCINATE SYNTHETASE"/>
    <property type="match status" value="1"/>
</dbReference>
<evidence type="ECO:0000256" key="10">
    <source>
        <dbReference type="RuleBase" id="RU000520"/>
    </source>
</evidence>
<keyword evidence="4 8" id="KW-0547">Nucleotide-binding</keyword>
<feature type="binding site" evidence="8">
    <location>
        <begin position="41"/>
        <end position="43"/>
    </location>
    <ligand>
        <name>GTP</name>
        <dbReference type="ChEBI" id="CHEBI:37565"/>
    </ligand>
</feature>
<dbReference type="InterPro" id="IPR001114">
    <property type="entry name" value="Adenylosuccinate_synthetase"/>
</dbReference>
<dbReference type="GO" id="GO:0004019">
    <property type="term" value="F:adenylosuccinate synthase activity"/>
    <property type="evidence" value="ECO:0007669"/>
    <property type="project" value="UniProtKB-UniRule"/>
</dbReference>
<dbReference type="PROSITE" id="PS01266">
    <property type="entry name" value="ADENYLOSUCCIN_SYN_1"/>
    <property type="match status" value="1"/>
</dbReference>
<dbReference type="RefSeq" id="WP_121287189.1">
    <property type="nucleotide sequence ID" value="NZ_RCCK01000014.1"/>
</dbReference>
<feature type="binding site" description="in other chain" evidence="8">
    <location>
        <position position="241"/>
    </location>
    <ligand>
        <name>IMP</name>
        <dbReference type="ChEBI" id="CHEBI:58053"/>
        <note>ligand shared between dimeric partners</note>
    </ligand>
</feature>
<dbReference type="InterPro" id="IPR042109">
    <property type="entry name" value="Adenylosuccinate_synth_dom1"/>
</dbReference>
<feature type="binding site" evidence="8">
    <location>
        <position position="146"/>
    </location>
    <ligand>
        <name>IMP</name>
        <dbReference type="ChEBI" id="CHEBI:58053"/>
        <note>ligand shared between dimeric partners</note>
    </ligand>
</feature>
<protein>
    <recommendedName>
        <fullName evidence="8 10">Adenylosuccinate synthetase</fullName>
        <shortName evidence="8">AMPSase</shortName>
        <shortName evidence="8">AdSS</shortName>
        <ecNumber evidence="8 10">6.3.4.4</ecNumber>
    </recommendedName>
    <alternativeName>
        <fullName evidence="8">IMP--aspartate ligase</fullName>
    </alternativeName>
</protein>
<name>A0A497XWD3_9SPHI</name>
<keyword evidence="2 8" id="KW-0436">Ligase</keyword>
<keyword evidence="5 8" id="KW-0658">Purine biosynthesis</keyword>
<feature type="binding site" description="in other chain" evidence="8">
    <location>
        <position position="305"/>
    </location>
    <ligand>
        <name>IMP</name>
        <dbReference type="ChEBI" id="CHEBI:58053"/>
        <note>ligand shared between dimeric partners</note>
    </ligand>
</feature>
<dbReference type="GO" id="GO:0005737">
    <property type="term" value="C:cytoplasm"/>
    <property type="evidence" value="ECO:0007669"/>
    <property type="project" value="UniProtKB-SubCell"/>
</dbReference>
<dbReference type="Gene3D" id="3.40.440.10">
    <property type="entry name" value="Adenylosuccinate Synthetase, subunit A, domain 1"/>
    <property type="match status" value="1"/>
</dbReference>
<gene>
    <name evidence="8" type="primary">purA</name>
    <name evidence="11" type="ORF">BCL90_4574</name>
    <name evidence="12" type="ORF">E3V97_19565</name>
</gene>
<dbReference type="OrthoDB" id="9807553at2"/>
<evidence type="ECO:0000256" key="5">
    <source>
        <dbReference type="ARBA" id="ARBA00022755"/>
    </source>
</evidence>
<dbReference type="Gene3D" id="3.90.170.10">
    <property type="entry name" value="Adenylosuccinate Synthetase, subunit A, domain 3"/>
    <property type="match status" value="1"/>
</dbReference>
<keyword evidence="3 8" id="KW-0479">Metal-binding</keyword>
<dbReference type="FunFam" id="3.90.170.10:FF:000001">
    <property type="entry name" value="Adenylosuccinate synthetase"/>
    <property type="match status" value="1"/>
</dbReference>
<dbReference type="InterPro" id="IPR018220">
    <property type="entry name" value="Adenylosuccin_syn_GTP-bd"/>
</dbReference>
<dbReference type="Proteomes" id="UP000273898">
    <property type="component" value="Unassembled WGS sequence"/>
</dbReference>
<dbReference type="HAMAP" id="MF_00011">
    <property type="entry name" value="Adenylosucc_synth"/>
    <property type="match status" value="1"/>
</dbReference>
<evidence type="ECO:0000313" key="11">
    <source>
        <dbReference type="EMBL" id="RLJ72923.1"/>
    </source>
</evidence>
<comment type="pathway">
    <text evidence="8 10">Purine metabolism; AMP biosynthesis via de novo pathway; AMP from IMP: step 1/2.</text>
</comment>
<comment type="cofactor">
    <cofactor evidence="8">
        <name>Mg(2+)</name>
        <dbReference type="ChEBI" id="CHEBI:18420"/>
    </cofactor>
    <text evidence="8">Binds 1 Mg(2+) ion per subunit.</text>
</comment>
<dbReference type="NCBIfam" id="TIGR00184">
    <property type="entry name" value="purA"/>
    <property type="match status" value="1"/>
</dbReference>
<dbReference type="NCBIfam" id="NF002223">
    <property type="entry name" value="PRK01117.1"/>
    <property type="match status" value="1"/>
</dbReference>
<dbReference type="CDD" id="cd03108">
    <property type="entry name" value="AdSS"/>
    <property type="match status" value="1"/>
</dbReference>
<feature type="binding site" description="in other chain" evidence="8">
    <location>
        <position position="132"/>
    </location>
    <ligand>
        <name>IMP</name>
        <dbReference type="ChEBI" id="CHEBI:58053"/>
        <note>ligand shared between dimeric partners</note>
    </ligand>
</feature>
<keyword evidence="7 8" id="KW-0342">GTP-binding</keyword>
<keyword evidence="8" id="KW-0963">Cytoplasm</keyword>
<dbReference type="FunFam" id="1.10.300.10:FF:000001">
    <property type="entry name" value="Adenylosuccinate synthetase"/>
    <property type="match status" value="1"/>
</dbReference>
<comment type="subcellular location">
    <subcellularLocation>
        <location evidence="8">Cytoplasm</location>
    </subcellularLocation>
</comment>
<feature type="binding site" description="in other chain" evidence="8">
    <location>
        <begin position="39"/>
        <end position="42"/>
    </location>
    <ligand>
        <name>IMP</name>
        <dbReference type="ChEBI" id="CHEBI:58053"/>
        <note>ligand shared between dimeric partners</note>
    </ligand>
</feature>
<keyword evidence="14" id="KW-1185">Reference proteome</keyword>
<dbReference type="GO" id="GO:0046040">
    <property type="term" value="P:IMP metabolic process"/>
    <property type="evidence" value="ECO:0007669"/>
    <property type="project" value="TreeGrafter"/>
</dbReference>
<evidence type="ECO:0000313" key="12">
    <source>
        <dbReference type="EMBL" id="TFB29249.1"/>
    </source>
</evidence>
<feature type="active site" description="Proton acceptor" evidence="8">
    <location>
        <position position="14"/>
    </location>
</feature>
<evidence type="ECO:0000256" key="7">
    <source>
        <dbReference type="ARBA" id="ARBA00023134"/>
    </source>
</evidence>
<feature type="binding site" description="in other chain" evidence="8">
    <location>
        <position position="226"/>
    </location>
    <ligand>
        <name>IMP</name>
        <dbReference type="ChEBI" id="CHEBI:58053"/>
        <note>ligand shared between dimeric partners</note>
    </ligand>
</feature>
<dbReference type="Gene3D" id="1.10.300.10">
    <property type="entry name" value="Adenylosuccinate Synthetase, subunit A, domain 2"/>
    <property type="match status" value="1"/>
</dbReference>
<reference evidence="12 14" key="2">
    <citation type="submission" date="2019-03" db="EMBL/GenBank/DDBJ databases">
        <authorList>
            <person name="He R.-H."/>
        </authorList>
    </citation>
    <scope>NUCLEOTIDE SEQUENCE [LARGE SCALE GENOMIC DNA]</scope>
    <source>
        <strain evidence="12 14">DSM 19624</strain>
    </source>
</reference>
<dbReference type="InterPro" id="IPR042111">
    <property type="entry name" value="Adenylosuccinate_synth_dom3"/>
</dbReference>
<dbReference type="GO" id="GO:0000287">
    <property type="term" value="F:magnesium ion binding"/>
    <property type="evidence" value="ECO:0007669"/>
    <property type="project" value="UniProtKB-UniRule"/>
</dbReference>
<dbReference type="InterPro" id="IPR033128">
    <property type="entry name" value="Adenylosuccin_syn_Lys_AS"/>
</dbReference>
<feature type="binding site" evidence="8">
    <location>
        <position position="41"/>
    </location>
    <ligand>
        <name>Mg(2+)</name>
        <dbReference type="ChEBI" id="CHEBI:18420"/>
    </ligand>
</feature>
<dbReference type="Pfam" id="PF00709">
    <property type="entry name" value="Adenylsucc_synt"/>
    <property type="match status" value="1"/>
</dbReference>
<feature type="active site" description="Proton donor" evidence="8">
    <location>
        <position position="42"/>
    </location>
</feature>
<evidence type="ECO:0000256" key="2">
    <source>
        <dbReference type="ARBA" id="ARBA00022598"/>
    </source>
</evidence>
<dbReference type="InterPro" id="IPR042110">
    <property type="entry name" value="Adenylosuccinate_synth_dom2"/>
</dbReference>
<dbReference type="InterPro" id="IPR027417">
    <property type="entry name" value="P-loop_NTPase"/>
</dbReference>
<dbReference type="PANTHER" id="PTHR11846:SF0">
    <property type="entry name" value="ADENYLOSUCCINATE SYNTHETASE"/>
    <property type="match status" value="1"/>
</dbReference>
<feature type="binding site" evidence="8">
    <location>
        <begin position="301"/>
        <end position="307"/>
    </location>
    <ligand>
        <name>substrate</name>
    </ligand>
</feature>
<evidence type="ECO:0000256" key="8">
    <source>
        <dbReference type="HAMAP-Rule" id="MF_00011"/>
    </source>
</evidence>
<accession>A0A497XWD3</accession>
<dbReference type="SMART" id="SM00788">
    <property type="entry name" value="Adenylsucc_synt"/>
    <property type="match status" value="1"/>
</dbReference>
<dbReference type="SUPFAM" id="SSF52540">
    <property type="entry name" value="P-loop containing nucleoside triphosphate hydrolases"/>
    <property type="match status" value="1"/>
</dbReference>
<dbReference type="EMBL" id="RCCK01000014">
    <property type="protein sequence ID" value="RLJ72923.1"/>
    <property type="molecule type" value="Genomic_DNA"/>
</dbReference>
<sequence>MTQVDVLLGLQWGDEGKGKIVDVLSPKYDLIARFQGGPNAGHTLEFDGKKFVLNTIPSGIFNEKTMNLIGNGVVIDPIILKRELDNLKKAGHDPVADGKLVIARKAHLILPTHQLLDAANEARMGKNKIGSTLKGIGPTYMDKTGRNGLRVGDTTLPDFKDRYAKLVEKHTEILSHYEGFEYELAEKEASFFEAIEFLKTIPHVDSEHYVNGFLKEGKAVLAEGAQGTLLDVDFGSYPFVTSSNTTTAGACTGLGIAPNKVGAVYGIFKAYCTRVGGGPFPTELDNEVGENLRALGHEFGATTGRARRCGWIDLPALKYAIMLNGVTELIMMKADVLDTFDTIYACTHYEYNGETIDYMPYDIISIEPKPVLKAIDGWATDVTKITSVDEIPAKLSDYIAFLEKELEVPIKFLSVGPDRAQTLELR</sequence>
<keyword evidence="6 8" id="KW-0460">Magnesium</keyword>
<evidence type="ECO:0000256" key="4">
    <source>
        <dbReference type="ARBA" id="ARBA00022741"/>
    </source>
</evidence>
<dbReference type="GO" id="GO:0044208">
    <property type="term" value="P:'de novo' AMP biosynthetic process"/>
    <property type="evidence" value="ECO:0007669"/>
    <property type="project" value="UniProtKB-UniRule"/>
</dbReference>
<feature type="binding site" evidence="8">
    <location>
        <position position="307"/>
    </location>
    <ligand>
        <name>GTP</name>
        <dbReference type="ChEBI" id="CHEBI:37565"/>
    </ligand>
</feature>
<feature type="active site" evidence="9">
    <location>
        <position position="143"/>
    </location>
</feature>
<feature type="binding site" description="in other chain" evidence="8">
    <location>
        <begin position="14"/>
        <end position="17"/>
    </location>
    <ligand>
        <name>IMP</name>
        <dbReference type="ChEBI" id="CHEBI:58053"/>
        <note>ligand shared between dimeric partners</note>
    </ligand>
</feature>